<reference evidence="5 6" key="1">
    <citation type="submission" date="2024-09" db="EMBL/GenBank/DDBJ databases">
        <title>Itraconazole resistance in Madurella fahalii resulting from another homologue of gene encoding cytochrome P450 14-alpha sterol demethylase (CYP51).</title>
        <authorList>
            <person name="Yoshioka I."/>
            <person name="Fahal A.H."/>
            <person name="Kaneko S."/>
            <person name="Yaguchi T."/>
        </authorList>
    </citation>
    <scope>NUCLEOTIDE SEQUENCE [LARGE SCALE GENOMIC DNA]</scope>
    <source>
        <strain evidence="5 6">IFM 68171</strain>
    </source>
</reference>
<organism evidence="5 6">
    <name type="scientific">Madurella fahalii</name>
    <dbReference type="NCBI Taxonomy" id="1157608"/>
    <lineage>
        <taxon>Eukaryota</taxon>
        <taxon>Fungi</taxon>
        <taxon>Dikarya</taxon>
        <taxon>Ascomycota</taxon>
        <taxon>Pezizomycotina</taxon>
        <taxon>Sordariomycetes</taxon>
        <taxon>Sordariomycetidae</taxon>
        <taxon>Sordariales</taxon>
        <taxon>Sordariales incertae sedis</taxon>
        <taxon>Madurella</taxon>
    </lineage>
</organism>
<protein>
    <recommendedName>
        <fullName evidence="4">Yeast cell wall synthesis Kre9/Knh1-like N-terminal domain-containing protein</fullName>
    </recommendedName>
</protein>
<dbReference type="GeneID" id="98171114"/>
<keyword evidence="6" id="KW-1185">Reference proteome</keyword>
<gene>
    <name evidence="5" type="ORF">MFIFM68171_00369</name>
</gene>
<dbReference type="Proteomes" id="UP001628179">
    <property type="component" value="Unassembled WGS sequence"/>
</dbReference>
<evidence type="ECO:0000313" key="6">
    <source>
        <dbReference type="Proteomes" id="UP001628179"/>
    </source>
</evidence>
<dbReference type="InterPro" id="IPR052982">
    <property type="entry name" value="SRP1/TIP1-like"/>
</dbReference>
<accession>A0ABQ0FXC9</accession>
<dbReference type="Pfam" id="PF10342">
    <property type="entry name" value="Kre9_KNH"/>
    <property type="match status" value="1"/>
</dbReference>
<dbReference type="PANTHER" id="PTHR40633">
    <property type="entry name" value="MATRIX PROTEIN, PUTATIVE (AFU_ORTHOLOGUE AFUA_8G05410)-RELATED"/>
    <property type="match status" value="1"/>
</dbReference>
<dbReference type="EMBL" id="BAAFSV010000001">
    <property type="protein sequence ID" value="GAB1310159.1"/>
    <property type="molecule type" value="Genomic_DNA"/>
</dbReference>
<evidence type="ECO:0000313" key="5">
    <source>
        <dbReference type="EMBL" id="GAB1310159.1"/>
    </source>
</evidence>
<feature type="compositionally biased region" description="Low complexity" evidence="2">
    <location>
        <begin position="134"/>
        <end position="167"/>
    </location>
</feature>
<dbReference type="PANTHER" id="PTHR40633:SF1">
    <property type="entry name" value="GPI ANCHORED SERINE-THREONINE RICH PROTEIN (AFU_ORTHOLOGUE AFUA_1G03630)"/>
    <property type="match status" value="1"/>
</dbReference>
<dbReference type="RefSeq" id="XP_070911892.1">
    <property type="nucleotide sequence ID" value="XM_071055791.1"/>
</dbReference>
<feature type="region of interest" description="Disordered" evidence="2">
    <location>
        <begin position="121"/>
        <end position="189"/>
    </location>
</feature>
<feature type="region of interest" description="Disordered" evidence="2">
    <location>
        <begin position="195"/>
        <end position="214"/>
    </location>
</feature>
<evidence type="ECO:0000259" key="4">
    <source>
        <dbReference type="Pfam" id="PF10342"/>
    </source>
</evidence>
<feature type="signal peptide" evidence="3">
    <location>
        <begin position="1"/>
        <end position="17"/>
    </location>
</feature>
<comment type="caution">
    <text evidence="5">The sequence shown here is derived from an EMBL/GenBank/DDBJ whole genome shotgun (WGS) entry which is preliminary data.</text>
</comment>
<dbReference type="InterPro" id="IPR018466">
    <property type="entry name" value="Kre9/Knh1-like_N"/>
</dbReference>
<feature type="compositionally biased region" description="Acidic residues" evidence="2">
    <location>
        <begin position="124"/>
        <end position="133"/>
    </location>
</feature>
<keyword evidence="1 3" id="KW-0732">Signal</keyword>
<name>A0ABQ0FXC9_9PEZI</name>
<evidence type="ECO:0000256" key="1">
    <source>
        <dbReference type="ARBA" id="ARBA00022729"/>
    </source>
</evidence>
<feature type="compositionally biased region" description="Polar residues" evidence="2">
    <location>
        <begin position="168"/>
        <end position="185"/>
    </location>
</feature>
<feature type="domain" description="Yeast cell wall synthesis Kre9/Knh1-like N-terminal" evidence="4">
    <location>
        <begin position="27"/>
        <end position="119"/>
    </location>
</feature>
<sequence length="241" mass="24231">MQFTLATVLALANAALAQVAGFHAITQPAEGEQVPAGSTYEIVWQPNADYPGTIVIGLLGGATPATLSVVDTIAAGVDGSTGSYSWTVDEALGDLDTYGIMITLEDDVSVFQYGFPFQIIPSADDSDDEDDDTSSSSSSSSSSAITTASETETETETVTRTGSGSSEATATVTPTISSSTIRGNLSTTSTASRSTITTVVTQQPPSTTSSSTTSIATNGVASVAAGSFALLGGVAMAVLAL</sequence>
<evidence type="ECO:0000256" key="3">
    <source>
        <dbReference type="SAM" id="SignalP"/>
    </source>
</evidence>
<feature type="chain" id="PRO_5046261607" description="Yeast cell wall synthesis Kre9/Knh1-like N-terminal domain-containing protein" evidence="3">
    <location>
        <begin position="18"/>
        <end position="241"/>
    </location>
</feature>
<proteinExistence type="predicted"/>
<evidence type="ECO:0000256" key="2">
    <source>
        <dbReference type="SAM" id="MobiDB-lite"/>
    </source>
</evidence>